<evidence type="ECO:0000256" key="7">
    <source>
        <dbReference type="ARBA" id="ARBA00024343"/>
    </source>
</evidence>
<dbReference type="Pfam" id="PF00847">
    <property type="entry name" value="AP2"/>
    <property type="match status" value="1"/>
</dbReference>
<sequence>MAEPNNWNSESDGTELKRGNQRDQKHPIYRGVRKRSWGKWVSEIRQPRKKSRIWLGTFTTAEMAARAHDVAALSIKGDSAKAILNFPQLAGLLPRPVSLMPRDIQAAAAKAAAMVDFDTTTTASFSSSNYEGGSDELGEIVELPNIEEDIRAETWSEFEFIDSVDWWGNPPFVAAEMDFCPLFADQSTTTSATFNGGDWE</sequence>
<evidence type="ECO:0000256" key="5">
    <source>
        <dbReference type="ARBA" id="ARBA00023163"/>
    </source>
</evidence>
<organism evidence="10 11">
    <name type="scientific">Cucurbita moschata</name>
    <name type="common">Winter crookneck squash</name>
    <name type="synonym">Cucurbita pepo var. moschata</name>
    <dbReference type="NCBI Taxonomy" id="3662"/>
    <lineage>
        <taxon>Eukaryota</taxon>
        <taxon>Viridiplantae</taxon>
        <taxon>Streptophyta</taxon>
        <taxon>Embryophyta</taxon>
        <taxon>Tracheophyta</taxon>
        <taxon>Spermatophyta</taxon>
        <taxon>Magnoliopsida</taxon>
        <taxon>eudicotyledons</taxon>
        <taxon>Gunneridae</taxon>
        <taxon>Pentapetalae</taxon>
        <taxon>rosids</taxon>
        <taxon>fabids</taxon>
        <taxon>Cucurbitales</taxon>
        <taxon>Cucurbitaceae</taxon>
        <taxon>Cucurbiteae</taxon>
        <taxon>Cucurbita</taxon>
    </lineage>
</organism>
<dbReference type="PANTHER" id="PTHR31985">
    <property type="entry name" value="ETHYLENE-RESPONSIVE TRANSCRIPTION FACTOR ERF042-RELATED"/>
    <property type="match status" value="1"/>
</dbReference>
<dbReference type="CDD" id="cd00018">
    <property type="entry name" value="AP2"/>
    <property type="match status" value="1"/>
</dbReference>
<dbReference type="GO" id="GO:0003700">
    <property type="term" value="F:DNA-binding transcription factor activity"/>
    <property type="evidence" value="ECO:0007669"/>
    <property type="project" value="InterPro"/>
</dbReference>
<dbReference type="InterPro" id="IPR016177">
    <property type="entry name" value="DNA-bd_dom_sf"/>
</dbReference>
<keyword evidence="6" id="KW-0539">Nucleus</keyword>
<feature type="domain" description="AP2/ERF" evidence="9">
    <location>
        <begin position="28"/>
        <end position="87"/>
    </location>
</feature>
<feature type="compositionally biased region" description="Basic and acidic residues" evidence="8">
    <location>
        <begin position="14"/>
        <end position="26"/>
    </location>
</feature>
<reference evidence="11" key="1">
    <citation type="submission" date="2025-08" db="UniProtKB">
        <authorList>
            <consortium name="RefSeq"/>
        </authorList>
    </citation>
    <scope>IDENTIFICATION</scope>
    <source>
        <tissue evidence="11">Young leaves</tissue>
    </source>
</reference>
<dbReference type="PANTHER" id="PTHR31985:SF259">
    <property type="entry name" value="DEHYDRATION-RESPONSIVE ELEMENT-BINDING PROTEIN 3"/>
    <property type="match status" value="1"/>
</dbReference>
<gene>
    <name evidence="11" type="primary">LOC111457824</name>
</gene>
<dbReference type="GO" id="GO:0005634">
    <property type="term" value="C:nucleus"/>
    <property type="evidence" value="ECO:0007669"/>
    <property type="project" value="UniProtKB-SubCell"/>
</dbReference>
<dbReference type="PROSITE" id="PS51032">
    <property type="entry name" value="AP2_ERF"/>
    <property type="match status" value="1"/>
</dbReference>
<dbReference type="PRINTS" id="PR00367">
    <property type="entry name" value="ETHRSPELEMNT"/>
</dbReference>
<dbReference type="InterPro" id="IPR036955">
    <property type="entry name" value="AP2/ERF_dom_sf"/>
</dbReference>
<comment type="subcellular location">
    <subcellularLocation>
        <location evidence="1">Nucleus</location>
    </subcellularLocation>
</comment>
<dbReference type="Gene3D" id="3.30.730.10">
    <property type="entry name" value="AP2/ERF domain"/>
    <property type="match status" value="1"/>
</dbReference>
<evidence type="ECO:0000256" key="1">
    <source>
        <dbReference type="ARBA" id="ARBA00004123"/>
    </source>
</evidence>
<dbReference type="GeneID" id="111457824"/>
<dbReference type="GO" id="GO:0003677">
    <property type="term" value="F:DNA binding"/>
    <property type="evidence" value="ECO:0007669"/>
    <property type="project" value="UniProtKB-KW"/>
</dbReference>
<keyword evidence="3" id="KW-0238">DNA-binding</keyword>
<dbReference type="InterPro" id="IPR001471">
    <property type="entry name" value="AP2/ERF_dom"/>
</dbReference>
<dbReference type="AlphaFoldDB" id="A0A6J1GVC4"/>
<dbReference type="FunFam" id="3.30.730.10:FF:000001">
    <property type="entry name" value="Ethylene-responsive transcription factor 2"/>
    <property type="match status" value="1"/>
</dbReference>
<evidence type="ECO:0000313" key="10">
    <source>
        <dbReference type="Proteomes" id="UP000504609"/>
    </source>
</evidence>
<dbReference type="SUPFAM" id="SSF54171">
    <property type="entry name" value="DNA-binding domain"/>
    <property type="match status" value="1"/>
</dbReference>
<feature type="compositionally biased region" description="Polar residues" evidence="8">
    <location>
        <begin position="1"/>
        <end position="11"/>
    </location>
</feature>
<protein>
    <submittedName>
        <fullName evidence="11">Ethylene-responsive transcription factor TINY-like</fullName>
    </submittedName>
</protein>
<name>A0A6J1GVC4_CUCMO</name>
<evidence type="ECO:0000256" key="4">
    <source>
        <dbReference type="ARBA" id="ARBA00023159"/>
    </source>
</evidence>
<evidence type="ECO:0000256" key="6">
    <source>
        <dbReference type="ARBA" id="ARBA00023242"/>
    </source>
</evidence>
<feature type="region of interest" description="Disordered" evidence="8">
    <location>
        <begin position="1"/>
        <end position="29"/>
    </location>
</feature>
<evidence type="ECO:0000259" key="9">
    <source>
        <dbReference type="PROSITE" id="PS51032"/>
    </source>
</evidence>
<comment type="similarity">
    <text evidence="7">Belongs to the AP2/ERF transcription factor family. ERF subfamily.</text>
</comment>
<dbReference type="Proteomes" id="UP000504609">
    <property type="component" value="Unplaced"/>
</dbReference>
<keyword evidence="2" id="KW-0805">Transcription regulation</keyword>
<dbReference type="InterPro" id="IPR051032">
    <property type="entry name" value="AP2/ERF_TF_ERF_subfamily"/>
</dbReference>
<evidence type="ECO:0000256" key="8">
    <source>
        <dbReference type="SAM" id="MobiDB-lite"/>
    </source>
</evidence>
<keyword evidence="4" id="KW-0010">Activator</keyword>
<keyword evidence="10" id="KW-1185">Reference proteome</keyword>
<evidence type="ECO:0000256" key="2">
    <source>
        <dbReference type="ARBA" id="ARBA00023015"/>
    </source>
</evidence>
<keyword evidence="5" id="KW-0804">Transcription</keyword>
<evidence type="ECO:0000256" key="3">
    <source>
        <dbReference type="ARBA" id="ARBA00023125"/>
    </source>
</evidence>
<dbReference type="RefSeq" id="XP_022955991.1">
    <property type="nucleotide sequence ID" value="XM_023100223.1"/>
</dbReference>
<dbReference type="SMART" id="SM00380">
    <property type="entry name" value="AP2"/>
    <property type="match status" value="1"/>
</dbReference>
<evidence type="ECO:0000313" key="11">
    <source>
        <dbReference type="RefSeq" id="XP_022955991.1"/>
    </source>
</evidence>
<dbReference type="KEGG" id="cmos:111457824"/>
<accession>A0A6J1GVC4</accession>
<proteinExistence type="inferred from homology"/>